<feature type="compositionally biased region" description="Basic and acidic residues" evidence="1">
    <location>
        <begin position="1"/>
        <end position="16"/>
    </location>
</feature>
<evidence type="ECO:0000256" key="1">
    <source>
        <dbReference type="SAM" id="MobiDB-lite"/>
    </source>
</evidence>
<reference evidence="2 3" key="1">
    <citation type="submission" date="2019-05" db="EMBL/GenBank/DDBJ databases">
        <title>Another draft genome of Portunus trituberculatus and its Hox gene families provides insights of decapod evolution.</title>
        <authorList>
            <person name="Jeong J.-H."/>
            <person name="Song I."/>
            <person name="Kim S."/>
            <person name="Choi T."/>
            <person name="Kim D."/>
            <person name="Ryu S."/>
            <person name="Kim W."/>
        </authorList>
    </citation>
    <scope>NUCLEOTIDE SEQUENCE [LARGE SCALE GENOMIC DNA]</scope>
    <source>
        <tissue evidence="2">Muscle</tissue>
    </source>
</reference>
<gene>
    <name evidence="2" type="ORF">E2C01_058018</name>
</gene>
<protein>
    <submittedName>
        <fullName evidence="2">Uncharacterized protein</fullName>
    </submittedName>
</protein>
<comment type="caution">
    <text evidence="2">The sequence shown here is derived from an EMBL/GenBank/DDBJ whole genome shotgun (WGS) entry which is preliminary data.</text>
</comment>
<evidence type="ECO:0000313" key="3">
    <source>
        <dbReference type="Proteomes" id="UP000324222"/>
    </source>
</evidence>
<dbReference type="Proteomes" id="UP000324222">
    <property type="component" value="Unassembled WGS sequence"/>
</dbReference>
<organism evidence="2 3">
    <name type="scientific">Portunus trituberculatus</name>
    <name type="common">Swimming crab</name>
    <name type="synonym">Neptunus trituberculatus</name>
    <dbReference type="NCBI Taxonomy" id="210409"/>
    <lineage>
        <taxon>Eukaryota</taxon>
        <taxon>Metazoa</taxon>
        <taxon>Ecdysozoa</taxon>
        <taxon>Arthropoda</taxon>
        <taxon>Crustacea</taxon>
        <taxon>Multicrustacea</taxon>
        <taxon>Malacostraca</taxon>
        <taxon>Eumalacostraca</taxon>
        <taxon>Eucarida</taxon>
        <taxon>Decapoda</taxon>
        <taxon>Pleocyemata</taxon>
        <taxon>Brachyura</taxon>
        <taxon>Eubrachyura</taxon>
        <taxon>Portunoidea</taxon>
        <taxon>Portunidae</taxon>
        <taxon>Portuninae</taxon>
        <taxon>Portunus</taxon>
    </lineage>
</organism>
<feature type="region of interest" description="Disordered" evidence="1">
    <location>
        <begin position="1"/>
        <end position="22"/>
    </location>
</feature>
<sequence length="124" mass="13048">MEQRREESAGESHVEPRGGSYWRQRGHVEKAIGLITPDVGRGCGGSALYTKLSPGLAEGDVQTGINSSTKSSSSCNSSERVGGSAEDPATPFVEEDGSDALVGEEEWWGSGEGRSERLDCVMAG</sequence>
<accession>A0A5B7GV28</accession>
<proteinExistence type="predicted"/>
<dbReference type="EMBL" id="VSRR010021404">
    <property type="protein sequence ID" value="MPC63910.1"/>
    <property type="molecule type" value="Genomic_DNA"/>
</dbReference>
<name>A0A5B7GV28_PORTR</name>
<feature type="compositionally biased region" description="Low complexity" evidence="1">
    <location>
        <begin position="67"/>
        <end position="78"/>
    </location>
</feature>
<feature type="region of interest" description="Disordered" evidence="1">
    <location>
        <begin position="57"/>
        <end position="99"/>
    </location>
</feature>
<dbReference type="AlphaFoldDB" id="A0A5B7GV28"/>
<keyword evidence="3" id="KW-1185">Reference proteome</keyword>
<evidence type="ECO:0000313" key="2">
    <source>
        <dbReference type="EMBL" id="MPC63910.1"/>
    </source>
</evidence>